<evidence type="ECO:0000256" key="8">
    <source>
        <dbReference type="ARBA" id="ARBA00023065"/>
    </source>
</evidence>
<dbReference type="InterPro" id="IPR010916">
    <property type="entry name" value="TonB_box_CS"/>
</dbReference>
<keyword evidence="10 12" id="KW-0472">Membrane</keyword>
<dbReference type="Pfam" id="PF00593">
    <property type="entry name" value="TonB_dep_Rec_b-barrel"/>
    <property type="match status" value="1"/>
</dbReference>
<dbReference type="OrthoDB" id="593427at2"/>
<evidence type="ECO:0000259" key="16">
    <source>
        <dbReference type="Pfam" id="PF00593"/>
    </source>
</evidence>
<evidence type="ECO:0000256" key="10">
    <source>
        <dbReference type="ARBA" id="ARBA00023136"/>
    </source>
</evidence>
<proteinExistence type="inferred from homology"/>
<dbReference type="AlphaFoldDB" id="A0A5R9J7N8"/>
<dbReference type="GO" id="GO:0015344">
    <property type="term" value="F:siderophore uptake transmembrane transporter activity"/>
    <property type="evidence" value="ECO:0007669"/>
    <property type="project" value="TreeGrafter"/>
</dbReference>
<feature type="short sequence motif" description="TonB box" evidence="13">
    <location>
        <begin position="46"/>
        <end position="52"/>
    </location>
</feature>
<dbReference type="Pfam" id="PF07715">
    <property type="entry name" value="Plug"/>
    <property type="match status" value="1"/>
</dbReference>
<keyword evidence="3 12" id="KW-1134">Transmembrane beta strand</keyword>
<dbReference type="PROSITE" id="PS52016">
    <property type="entry name" value="TONB_DEPENDENT_REC_3"/>
    <property type="match status" value="1"/>
</dbReference>
<keyword evidence="5 12" id="KW-0812">Transmembrane</keyword>
<feature type="domain" description="TonB-dependent receptor-like beta-barrel" evidence="16">
    <location>
        <begin position="274"/>
        <end position="744"/>
    </location>
</feature>
<keyword evidence="6" id="KW-0732">Signal</keyword>
<evidence type="ECO:0000256" key="2">
    <source>
        <dbReference type="ARBA" id="ARBA00022448"/>
    </source>
</evidence>
<evidence type="ECO:0000313" key="18">
    <source>
        <dbReference type="EMBL" id="TLU72989.1"/>
    </source>
</evidence>
<feature type="region of interest" description="Disordered" evidence="15">
    <location>
        <begin position="51"/>
        <end position="70"/>
    </location>
</feature>
<evidence type="ECO:0000256" key="7">
    <source>
        <dbReference type="ARBA" id="ARBA00023004"/>
    </source>
</evidence>
<evidence type="ECO:0000256" key="3">
    <source>
        <dbReference type="ARBA" id="ARBA00022452"/>
    </source>
</evidence>
<dbReference type="PANTHER" id="PTHR32552">
    <property type="entry name" value="FERRICHROME IRON RECEPTOR-RELATED"/>
    <property type="match status" value="1"/>
</dbReference>
<evidence type="ECO:0000256" key="13">
    <source>
        <dbReference type="PROSITE-ProRule" id="PRU10143"/>
    </source>
</evidence>
<dbReference type="InterPro" id="IPR037066">
    <property type="entry name" value="Plug_dom_sf"/>
</dbReference>
<evidence type="ECO:0000256" key="11">
    <source>
        <dbReference type="ARBA" id="ARBA00023237"/>
    </source>
</evidence>
<evidence type="ECO:0000256" key="5">
    <source>
        <dbReference type="ARBA" id="ARBA00022692"/>
    </source>
</evidence>
<evidence type="ECO:0000256" key="12">
    <source>
        <dbReference type="PROSITE-ProRule" id="PRU01360"/>
    </source>
</evidence>
<dbReference type="Gene3D" id="2.170.130.10">
    <property type="entry name" value="TonB-dependent receptor, plug domain"/>
    <property type="match status" value="1"/>
</dbReference>
<keyword evidence="4" id="KW-0410">Iron transport</keyword>
<keyword evidence="7" id="KW-0408">Iron</keyword>
<evidence type="ECO:0000256" key="15">
    <source>
        <dbReference type="SAM" id="MobiDB-lite"/>
    </source>
</evidence>
<dbReference type="PROSITE" id="PS00430">
    <property type="entry name" value="TONB_DEPENDENT_REC_1"/>
    <property type="match status" value="1"/>
</dbReference>
<evidence type="ECO:0000256" key="14">
    <source>
        <dbReference type="RuleBase" id="RU003357"/>
    </source>
</evidence>
<evidence type="ECO:0000256" key="1">
    <source>
        <dbReference type="ARBA" id="ARBA00004571"/>
    </source>
</evidence>
<feature type="domain" description="TonB-dependent receptor plug" evidence="17">
    <location>
        <begin position="74"/>
        <end position="172"/>
    </location>
</feature>
<keyword evidence="8" id="KW-0406">Ion transport</keyword>
<comment type="subcellular location">
    <subcellularLocation>
        <location evidence="1 12">Cell outer membrane</location>
        <topology evidence="1 12">Multi-pass membrane protein</topology>
    </subcellularLocation>
</comment>
<keyword evidence="9 13" id="KW-0798">TonB box</keyword>
<reference evidence="18 19" key="1">
    <citation type="submission" date="2019-05" db="EMBL/GenBank/DDBJ databases">
        <authorList>
            <person name="Pankratov T."/>
            <person name="Grouzdev D."/>
        </authorList>
    </citation>
    <scope>NUCLEOTIDE SEQUENCE [LARGE SCALE GENOMIC DNA]</scope>
    <source>
        <strain evidence="18 19">KEBCLARHB70R</strain>
    </source>
</reference>
<name>A0A5R9J7N8_9PROT</name>
<organism evidence="18 19">
    <name type="scientific">Lichenicoccus roseus</name>
    <dbReference type="NCBI Taxonomy" id="2683649"/>
    <lineage>
        <taxon>Bacteria</taxon>
        <taxon>Pseudomonadati</taxon>
        <taxon>Pseudomonadota</taxon>
        <taxon>Alphaproteobacteria</taxon>
        <taxon>Acetobacterales</taxon>
        <taxon>Acetobacteraceae</taxon>
        <taxon>Lichenicoccus</taxon>
    </lineage>
</organism>
<dbReference type="Gene3D" id="2.40.170.20">
    <property type="entry name" value="TonB-dependent receptor, beta-barrel domain"/>
    <property type="match status" value="1"/>
</dbReference>
<keyword evidence="11 12" id="KW-0998">Cell outer membrane</keyword>
<evidence type="ECO:0000256" key="9">
    <source>
        <dbReference type="ARBA" id="ARBA00023077"/>
    </source>
</evidence>
<dbReference type="RefSeq" id="WP_138325063.1">
    <property type="nucleotide sequence ID" value="NZ_VCDI01000002.1"/>
</dbReference>
<comment type="caution">
    <text evidence="18">The sequence shown here is derived from an EMBL/GenBank/DDBJ whole genome shotgun (WGS) entry which is preliminary data.</text>
</comment>
<gene>
    <name evidence="18" type="ORF">FE263_05940</name>
</gene>
<keyword evidence="2 12" id="KW-0813">Transport</keyword>
<evidence type="ECO:0000256" key="6">
    <source>
        <dbReference type="ARBA" id="ARBA00022729"/>
    </source>
</evidence>
<sequence length="794" mass="86268">MPPRLAIAALLATTTLSGLDRKAMAQTAATATPAATRAAAGGGEESIVVQASKGHHSADGVTGLQPGGGLIKKEVAPKSRSTVSKDYIAKQAPAQSPFMLVQLLPGVVVSEVDPWGLSGGQISMRGLDNTEMAFIWEGSPISDVGAYTTYPSEFADNENLEDLSLQQGSSNIDTPTINGSGGLFTFHDSEPTDKFGGLVDYGYGTYKYNREFIRLNSGEIGNTGIKAFISYSHQHDVAWRGSGTDERNHIDFKAVKEWGQGNHVSVVGAYQWSTQNSYTNPTLAQWGQYRTSYNFDGTYTPGDSNYWKLNRNPYRNVNLSAPSHFTLTDRWSADFTPYLWRGYGNATIGTGLYQTQNYQGAQLINSPSVLPYPITPSAANNFANAEGILAFEDSQYRGGFTAKTDYRFGINDFFAGWWFDYSNDHDTEPYSPVSYIGEPSNVYGEVSNIKALNGLRLLGQDIDTKTSVNALFLGDTISLLNDRLSIQAGFKEAIVNRDGTNNLPGPQYKSSINDAQPLPAISARYQINSRNQVFASVTTNFRSPVNTTLYNTYSYVDGSTTFLGGNNVRDEYSISEELGYRYAGDLLVASATYFHYNFTNRQLQSVVPGTNNAITTDINAGGQTSDGVDLEAGLRPIGHFRPYVSGQYLHATIDNNIEAGGDYLPTTGKTAVRSPAWVFSAALDYDDGRFFGNYTVRYIGRQFATFMNDEVLPAYYEMGGTVGMRFSDIGPAKAPTIQLNLINLTNNQFLSGINSLTTNAKTTTGVYGTTVPGSAPTYNIGEGFAAIVTVKSAF</sequence>
<comment type="similarity">
    <text evidence="12 14">Belongs to the TonB-dependent receptor family.</text>
</comment>
<dbReference type="InterPro" id="IPR039426">
    <property type="entry name" value="TonB-dep_rcpt-like"/>
</dbReference>
<dbReference type="SUPFAM" id="SSF56935">
    <property type="entry name" value="Porins"/>
    <property type="match status" value="1"/>
</dbReference>
<protein>
    <submittedName>
        <fullName evidence="18">TonB-dependent receptor</fullName>
    </submittedName>
</protein>
<accession>A0A5R9J7N8</accession>
<dbReference type="PANTHER" id="PTHR32552:SF89">
    <property type="entry name" value="CATECHOLATE SIDEROPHORE RECEPTOR FIU"/>
    <property type="match status" value="1"/>
</dbReference>
<dbReference type="EMBL" id="VCDI01000002">
    <property type="protein sequence ID" value="TLU72989.1"/>
    <property type="molecule type" value="Genomic_DNA"/>
</dbReference>
<dbReference type="InterPro" id="IPR036942">
    <property type="entry name" value="Beta-barrel_TonB_sf"/>
</dbReference>
<dbReference type="InterPro" id="IPR000531">
    <property type="entry name" value="Beta-barrel_TonB"/>
</dbReference>
<keyword evidence="19" id="KW-1185">Reference proteome</keyword>
<dbReference type="InterPro" id="IPR012910">
    <property type="entry name" value="Plug_dom"/>
</dbReference>
<dbReference type="GO" id="GO:0009279">
    <property type="term" value="C:cell outer membrane"/>
    <property type="evidence" value="ECO:0007669"/>
    <property type="project" value="UniProtKB-SubCell"/>
</dbReference>
<evidence type="ECO:0000256" key="4">
    <source>
        <dbReference type="ARBA" id="ARBA00022496"/>
    </source>
</evidence>
<keyword evidence="18" id="KW-0675">Receptor</keyword>
<evidence type="ECO:0000259" key="17">
    <source>
        <dbReference type="Pfam" id="PF07715"/>
    </source>
</evidence>
<dbReference type="Proteomes" id="UP000305654">
    <property type="component" value="Unassembled WGS sequence"/>
</dbReference>
<evidence type="ECO:0000313" key="19">
    <source>
        <dbReference type="Proteomes" id="UP000305654"/>
    </source>
</evidence>